<name>A0AAD6DUJ6_9EURO</name>
<dbReference type="GO" id="GO:0016616">
    <property type="term" value="F:oxidoreductase activity, acting on the CH-OH group of donors, NAD or NADP as acceptor"/>
    <property type="evidence" value="ECO:0007669"/>
    <property type="project" value="UniProtKB-ARBA"/>
</dbReference>
<dbReference type="Proteomes" id="UP001213799">
    <property type="component" value="Unassembled WGS sequence"/>
</dbReference>
<dbReference type="InterPro" id="IPR020904">
    <property type="entry name" value="Sc_DH/Rdtase_CS"/>
</dbReference>
<dbReference type="SUPFAM" id="SSF51735">
    <property type="entry name" value="NAD(P)-binding Rossmann-fold domains"/>
    <property type="match status" value="1"/>
</dbReference>
<keyword evidence="2" id="KW-0521">NADP</keyword>
<evidence type="ECO:0000256" key="2">
    <source>
        <dbReference type="ARBA" id="ARBA00022857"/>
    </source>
</evidence>
<keyword evidence="3" id="KW-0560">Oxidoreductase</keyword>
<dbReference type="PRINTS" id="PR00081">
    <property type="entry name" value="GDHRDH"/>
</dbReference>
<organism evidence="4 5">
    <name type="scientific">Penicillium hordei</name>
    <dbReference type="NCBI Taxonomy" id="40994"/>
    <lineage>
        <taxon>Eukaryota</taxon>
        <taxon>Fungi</taxon>
        <taxon>Dikarya</taxon>
        <taxon>Ascomycota</taxon>
        <taxon>Pezizomycotina</taxon>
        <taxon>Eurotiomycetes</taxon>
        <taxon>Eurotiomycetidae</taxon>
        <taxon>Eurotiales</taxon>
        <taxon>Aspergillaceae</taxon>
        <taxon>Penicillium</taxon>
    </lineage>
</organism>
<dbReference type="GeneID" id="81591664"/>
<reference evidence="4" key="1">
    <citation type="journal article" date="2023" name="IMA Fungus">
        <title>Comparative genomic study of the Penicillium genus elucidates a diverse pangenome and 15 lateral gene transfer events.</title>
        <authorList>
            <person name="Petersen C."/>
            <person name="Sorensen T."/>
            <person name="Nielsen M.R."/>
            <person name="Sondergaard T.E."/>
            <person name="Sorensen J.L."/>
            <person name="Fitzpatrick D.A."/>
            <person name="Frisvad J.C."/>
            <person name="Nielsen K.L."/>
        </authorList>
    </citation>
    <scope>NUCLEOTIDE SEQUENCE</scope>
    <source>
        <strain evidence="4">IBT 12815</strain>
    </source>
</reference>
<dbReference type="AlphaFoldDB" id="A0AAD6DUJ6"/>
<dbReference type="Gene3D" id="3.40.50.720">
    <property type="entry name" value="NAD(P)-binding Rossmann-like Domain"/>
    <property type="match status" value="1"/>
</dbReference>
<evidence type="ECO:0000313" key="5">
    <source>
        <dbReference type="Proteomes" id="UP001213799"/>
    </source>
</evidence>
<dbReference type="InterPro" id="IPR002347">
    <property type="entry name" value="SDR_fam"/>
</dbReference>
<accession>A0AAD6DUJ6</accession>
<reference evidence="4" key="2">
    <citation type="submission" date="2023-01" db="EMBL/GenBank/DDBJ databases">
        <authorList>
            <person name="Petersen C."/>
        </authorList>
    </citation>
    <scope>NUCLEOTIDE SEQUENCE</scope>
    <source>
        <strain evidence="4">IBT 12815</strain>
    </source>
</reference>
<keyword evidence="5" id="KW-1185">Reference proteome</keyword>
<evidence type="ECO:0008006" key="6">
    <source>
        <dbReference type="Google" id="ProtNLM"/>
    </source>
</evidence>
<evidence type="ECO:0000256" key="3">
    <source>
        <dbReference type="ARBA" id="ARBA00023002"/>
    </source>
</evidence>
<dbReference type="PANTHER" id="PTHR43008:SF10">
    <property type="entry name" value="CHAIN DEHYDROGENASE_OXIDOREDUCTASE, PUTATIVE (AFU_ORTHOLOGUE AFUA_2G15740)-RELATED"/>
    <property type="match status" value="1"/>
</dbReference>
<comment type="caution">
    <text evidence="4">The sequence shown here is derived from an EMBL/GenBank/DDBJ whole genome shotgun (WGS) entry which is preliminary data.</text>
</comment>
<evidence type="ECO:0000256" key="1">
    <source>
        <dbReference type="ARBA" id="ARBA00006484"/>
    </source>
</evidence>
<proteinExistence type="inferred from homology"/>
<dbReference type="PROSITE" id="PS00061">
    <property type="entry name" value="ADH_SHORT"/>
    <property type="match status" value="1"/>
</dbReference>
<dbReference type="InterPro" id="IPR036291">
    <property type="entry name" value="NAD(P)-bd_dom_sf"/>
</dbReference>
<sequence>MTLIRGTTKLLRLGVFRQPTIQPTVQGGRQLATNAGIKQTLPKEPFQQMDQRFQSFQLRGKVFAVTGGARGLGLTMAEALVEAGGEDRLPEPHEEFYTAQARANPNPQYGGSLHYHLLDVCDRDSTNQIMSAIADGKNRLDGLVAAAGVNHIESAINHSAADIERIISINYTGAFTSATAAATQMLNKQCQGSILLVSSMSGMIANKGMKTSIYNSSKDAVIQLARSFAMEEQHRYGRQRGNTITPMAKMVMDKTPGTKEIWESENMLGRLARPEEFRDIALLLMSNAGSFMTGSTIVADGGHTAW</sequence>
<dbReference type="GO" id="GO:0050664">
    <property type="term" value="F:oxidoreductase activity, acting on NAD(P)H, oxygen as acceptor"/>
    <property type="evidence" value="ECO:0007669"/>
    <property type="project" value="TreeGrafter"/>
</dbReference>
<dbReference type="Pfam" id="PF13561">
    <property type="entry name" value="adh_short_C2"/>
    <property type="match status" value="1"/>
</dbReference>
<dbReference type="PANTHER" id="PTHR43008">
    <property type="entry name" value="BENZIL REDUCTASE"/>
    <property type="match status" value="1"/>
</dbReference>
<dbReference type="EMBL" id="JAQJAE010000005">
    <property type="protein sequence ID" value="KAJ5593464.1"/>
    <property type="molecule type" value="Genomic_DNA"/>
</dbReference>
<comment type="similarity">
    <text evidence="1">Belongs to the short-chain dehydrogenases/reductases (SDR) family.</text>
</comment>
<protein>
    <recommendedName>
        <fullName evidence="6">NAD(P)-binding protein</fullName>
    </recommendedName>
</protein>
<gene>
    <name evidence="4" type="ORF">N7537_010368</name>
</gene>
<evidence type="ECO:0000313" key="4">
    <source>
        <dbReference type="EMBL" id="KAJ5593464.1"/>
    </source>
</evidence>
<dbReference type="RefSeq" id="XP_056750090.1">
    <property type="nucleotide sequence ID" value="XM_056901422.1"/>
</dbReference>